<evidence type="ECO:0000256" key="1">
    <source>
        <dbReference type="ARBA" id="ARBA00022723"/>
    </source>
</evidence>
<keyword evidence="8" id="KW-1185">Reference proteome</keyword>
<dbReference type="AlphaFoldDB" id="A0AAE1ISP3"/>
<dbReference type="SUPFAM" id="SSF57667">
    <property type="entry name" value="beta-beta-alpha zinc fingers"/>
    <property type="match status" value="1"/>
</dbReference>
<proteinExistence type="predicted"/>
<dbReference type="Proteomes" id="UP001293593">
    <property type="component" value="Unassembled WGS sequence"/>
</dbReference>
<dbReference type="PROSITE" id="PS50808">
    <property type="entry name" value="ZF_BED"/>
    <property type="match status" value="1"/>
</dbReference>
<evidence type="ECO:0000256" key="4">
    <source>
        <dbReference type="PROSITE-ProRule" id="PRU00027"/>
    </source>
</evidence>
<reference evidence="7" key="1">
    <citation type="submission" date="2023-10" db="EMBL/GenBank/DDBJ databases">
        <title>Chromosome-level genome of the transformable northern wattle, Acacia crassicarpa.</title>
        <authorList>
            <person name="Massaro I."/>
            <person name="Sinha N.R."/>
            <person name="Poethig S."/>
            <person name="Leichty A.R."/>
        </authorList>
    </citation>
    <scope>NUCLEOTIDE SEQUENCE</scope>
    <source>
        <strain evidence="7">Acra3RX</strain>
        <tissue evidence="7">Leaf</tissue>
    </source>
</reference>
<keyword evidence="1" id="KW-0479">Metal-binding</keyword>
<dbReference type="GO" id="GO:1990837">
    <property type="term" value="F:sequence-specific double-stranded DNA binding"/>
    <property type="evidence" value="ECO:0007669"/>
    <property type="project" value="TreeGrafter"/>
</dbReference>
<dbReference type="InterPro" id="IPR036236">
    <property type="entry name" value="Znf_C2H2_sf"/>
</dbReference>
<evidence type="ECO:0000256" key="3">
    <source>
        <dbReference type="ARBA" id="ARBA00022833"/>
    </source>
</evidence>
<feature type="region of interest" description="Disordered" evidence="5">
    <location>
        <begin position="17"/>
        <end position="43"/>
    </location>
</feature>
<evidence type="ECO:0000313" key="8">
    <source>
        <dbReference type="Proteomes" id="UP001293593"/>
    </source>
</evidence>
<accession>A0AAE1ISP3</accession>
<keyword evidence="3" id="KW-0862">Zinc</keyword>
<organism evidence="7 8">
    <name type="scientific">Acacia crassicarpa</name>
    <name type="common">northern wattle</name>
    <dbReference type="NCBI Taxonomy" id="499986"/>
    <lineage>
        <taxon>Eukaryota</taxon>
        <taxon>Viridiplantae</taxon>
        <taxon>Streptophyta</taxon>
        <taxon>Embryophyta</taxon>
        <taxon>Tracheophyta</taxon>
        <taxon>Spermatophyta</taxon>
        <taxon>Magnoliopsida</taxon>
        <taxon>eudicotyledons</taxon>
        <taxon>Gunneridae</taxon>
        <taxon>Pentapetalae</taxon>
        <taxon>rosids</taxon>
        <taxon>fabids</taxon>
        <taxon>Fabales</taxon>
        <taxon>Fabaceae</taxon>
        <taxon>Caesalpinioideae</taxon>
        <taxon>mimosoid clade</taxon>
        <taxon>Acacieae</taxon>
        <taxon>Acacia</taxon>
    </lineage>
</organism>
<sequence>MQPNVFVTKVTRKTPETNESLAMVAKGKASSLQETDESKPKKARHLSSDVWRYFSEVEIEGIAKARCNGCQGLFTRGVDKSTSHLSRHIKNCNRLDKLQDIGVMMLDT</sequence>
<dbReference type="InterPro" id="IPR053031">
    <property type="entry name" value="Cuticle_assoc_protein"/>
</dbReference>
<dbReference type="SMART" id="SM00614">
    <property type="entry name" value="ZnF_BED"/>
    <property type="match status" value="1"/>
</dbReference>
<dbReference type="GO" id="GO:0008270">
    <property type="term" value="F:zinc ion binding"/>
    <property type="evidence" value="ECO:0007669"/>
    <property type="project" value="UniProtKB-KW"/>
</dbReference>
<dbReference type="Pfam" id="PF02892">
    <property type="entry name" value="zf-BED"/>
    <property type="match status" value="1"/>
</dbReference>
<keyword evidence="2 4" id="KW-0863">Zinc-finger</keyword>
<evidence type="ECO:0000256" key="2">
    <source>
        <dbReference type="ARBA" id="ARBA00022771"/>
    </source>
</evidence>
<evidence type="ECO:0000259" key="6">
    <source>
        <dbReference type="PROSITE" id="PS50808"/>
    </source>
</evidence>
<feature type="domain" description="BED-type" evidence="6">
    <location>
        <begin position="45"/>
        <end position="91"/>
    </location>
</feature>
<dbReference type="GO" id="GO:0005634">
    <property type="term" value="C:nucleus"/>
    <property type="evidence" value="ECO:0007669"/>
    <property type="project" value="TreeGrafter"/>
</dbReference>
<protein>
    <recommendedName>
        <fullName evidence="6">BED-type domain-containing protein</fullName>
    </recommendedName>
</protein>
<dbReference type="PANTHER" id="PTHR34396:SF25">
    <property type="entry name" value="BOUNDARY ELEMENT ASSOCIATED FACTOR"/>
    <property type="match status" value="1"/>
</dbReference>
<dbReference type="PANTHER" id="PTHR34396">
    <property type="entry name" value="OS03G0264950 PROTEIN-RELATED"/>
    <property type="match status" value="1"/>
</dbReference>
<evidence type="ECO:0000313" key="7">
    <source>
        <dbReference type="EMBL" id="KAK4256500.1"/>
    </source>
</evidence>
<comment type="caution">
    <text evidence="7">The sequence shown here is derived from an EMBL/GenBank/DDBJ whole genome shotgun (WGS) entry which is preliminary data.</text>
</comment>
<gene>
    <name evidence="7" type="ORF">QN277_009352</name>
</gene>
<dbReference type="InterPro" id="IPR003656">
    <property type="entry name" value="Znf_BED"/>
</dbReference>
<evidence type="ECO:0000256" key="5">
    <source>
        <dbReference type="SAM" id="MobiDB-lite"/>
    </source>
</evidence>
<dbReference type="GO" id="GO:0006357">
    <property type="term" value="P:regulation of transcription by RNA polymerase II"/>
    <property type="evidence" value="ECO:0007669"/>
    <property type="project" value="TreeGrafter"/>
</dbReference>
<name>A0AAE1ISP3_9FABA</name>
<dbReference type="EMBL" id="JAWXYG010000013">
    <property type="protein sequence ID" value="KAK4256500.1"/>
    <property type="molecule type" value="Genomic_DNA"/>
</dbReference>